<dbReference type="AlphaFoldDB" id="A0A8J2P8H6"/>
<evidence type="ECO:0000313" key="1">
    <source>
        <dbReference type="EMBL" id="CAG7818741.1"/>
    </source>
</evidence>
<protein>
    <submittedName>
        <fullName evidence="1">Uncharacterized protein</fullName>
    </submittedName>
</protein>
<reference evidence="1" key="1">
    <citation type="submission" date="2021-06" db="EMBL/GenBank/DDBJ databases">
        <authorList>
            <person name="Hodson N. C."/>
            <person name="Mongue J. A."/>
            <person name="Jaron S. K."/>
        </authorList>
    </citation>
    <scope>NUCLEOTIDE SEQUENCE</scope>
</reference>
<feature type="non-terminal residue" evidence="1">
    <location>
        <position position="1"/>
    </location>
</feature>
<proteinExistence type="predicted"/>
<dbReference type="EMBL" id="CAJVCH010429486">
    <property type="protein sequence ID" value="CAG7818741.1"/>
    <property type="molecule type" value="Genomic_DNA"/>
</dbReference>
<name>A0A8J2P8H6_9HEXA</name>
<gene>
    <name evidence="1" type="ORF">AFUS01_LOCUS29225</name>
</gene>
<comment type="caution">
    <text evidence="1">The sequence shown here is derived from an EMBL/GenBank/DDBJ whole genome shotgun (WGS) entry which is preliminary data.</text>
</comment>
<accession>A0A8J2P8H6</accession>
<dbReference type="Proteomes" id="UP000708208">
    <property type="component" value="Unassembled WGS sequence"/>
</dbReference>
<keyword evidence="2" id="KW-1185">Reference proteome</keyword>
<organism evidence="1 2">
    <name type="scientific">Allacma fusca</name>
    <dbReference type="NCBI Taxonomy" id="39272"/>
    <lineage>
        <taxon>Eukaryota</taxon>
        <taxon>Metazoa</taxon>
        <taxon>Ecdysozoa</taxon>
        <taxon>Arthropoda</taxon>
        <taxon>Hexapoda</taxon>
        <taxon>Collembola</taxon>
        <taxon>Symphypleona</taxon>
        <taxon>Sminthuridae</taxon>
        <taxon>Allacma</taxon>
    </lineage>
</organism>
<sequence>TLAIFNCESLSWASPSILTPDNHQLNLNGLENIPENLVLKNIPPPVLKDVGNVQSGLGKVNASSKRVSRFSKIPYRNLKMFWYHNDKGGYSPAFFGGGPTFRETDLSTVFVLMYNMYGFF</sequence>
<evidence type="ECO:0000313" key="2">
    <source>
        <dbReference type="Proteomes" id="UP000708208"/>
    </source>
</evidence>
<feature type="non-terminal residue" evidence="1">
    <location>
        <position position="120"/>
    </location>
</feature>